<evidence type="ECO:0000256" key="5">
    <source>
        <dbReference type="ARBA" id="ARBA00023002"/>
    </source>
</evidence>
<evidence type="ECO:0000313" key="9">
    <source>
        <dbReference type="EMBL" id="AKJ67703.1"/>
    </source>
</evidence>
<evidence type="ECO:0000256" key="1">
    <source>
        <dbReference type="ARBA" id="ARBA00022490"/>
    </source>
</evidence>
<sequence>MAAKPAIYVDGQHGTTGLQILDLLAQRDEFELISIAESDRRSLEHRRRALNGADVVILCLPDDASREAVSLIENPKVRVIDASTAYRTAPDWVYGFAELTDGQRARIAEAQRVSNPGCYATGAIALLRPLVQRGVVQPDQAMHIVGVSGYTGGGKALIQIHEGEDPEPFALYGTKLAHKHVPEIQMHAQLRRRPIFVPSEGHFPTGMLVIVTLAREALNDDAAAVHGALAEHYRDAAFVSVVPADSREQLLRGDFIRADTLSGTNQLELMSFASPSGDEILLVARLDNLGKGASGAAVQNLNLMLGLDERTGLAGAR</sequence>
<feature type="domain" description="Semialdehyde dehydrogenase NAD-binding" evidence="8">
    <location>
        <begin position="6"/>
        <end position="107"/>
    </location>
</feature>
<keyword evidence="10" id="KW-1185">Reference proteome</keyword>
<dbReference type="Gene3D" id="3.40.50.720">
    <property type="entry name" value="NAD(P)-binding Rossmann-like Domain"/>
    <property type="match status" value="1"/>
</dbReference>
<evidence type="ECO:0000256" key="4">
    <source>
        <dbReference type="ARBA" id="ARBA00022857"/>
    </source>
</evidence>
<evidence type="ECO:0000313" key="10">
    <source>
        <dbReference type="Proteomes" id="UP000036700"/>
    </source>
</evidence>
<keyword evidence="2 6" id="KW-0055">Arginine biosynthesis</keyword>
<organism evidence="9 10">
    <name type="scientific">Pandoraea thiooxydans</name>
    <dbReference type="NCBI Taxonomy" id="445709"/>
    <lineage>
        <taxon>Bacteria</taxon>
        <taxon>Pseudomonadati</taxon>
        <taxon>Pseudomonadota</taxon>
        <taxon>Betaproteobacteria</taxon>
        <taxon>Burkholderiales</taxon>
        <taxon>Burkholderiaceae</taxon>
        <taxon>Pandoraea</taxon>
    </lineage>
</organism>
<dbReference type="PANTHER" id="PTHR32338">
    <property type="entry name" value="N-ACETYL-GAMMA-GLUTAMYL-PHOSPHATE REDUCTASE, CHLOROPLASTIC-RELATED-RELATED"/>
    <property type="match status" value="1"/>
</dbReference>
<dbReference type="GO" id="GO:0003942">
    <property type="term" value="F:N-acetyl-gamma-glutamyl-phosphate reductase activity"/>
    <property type="evidence" value="ECO:0007669"/>
    <property type="project" value="UniProtKB-UniRule"/>
</dbReference>
<dbReference type="InterPro" id="IPR010136">
    <property type="entry name" value="AGPR_type-2"/>
</dbReference>
<dbReference type="Proteomes" id="UP000036700">
    <property type="component" value="Chromosome"/>
</dbReference>
<dbReference type="GO" id="GO:0051287">
    <property type="term" value="F:NAD binding"/>
    <property type="evidence" value="ECO:0007669"/>
    <property type="project" value="InterPro"/>
</dbReference>
<dbReference type="InterPro" id="IPR000534">
    <property type="entry name" value="Semialdehyde_DH_NAD-bd"/>
</dbReference>
<dbReference type="InterPro" id="IPR050085">
    <property type="entry name" value="AGPR"/>
</dbReference>
<dbReference type="InterPro" id="IPR023013">
    <property type="entry name" value="AGPR_AS"/>
</dbReference>
<dbReference type="UniPathway" id="UPA00068">
    <property type="reaction ID" value="UER00108"/>
</dbReference>
<dbReference type="CDD" id="cd17896">
    <property type="entry name" value="AGPR_2_N"/>
    <property type="match status" value="1"/>
</dbReference>
<dbReference type="SUPFAM" id="SSF51735">
    <property type="entry name" value="NAD(P)-binding Rossmann-fold domains"/>
    <property type="match status" value="1"/>
</dbReference>
<proteinExistence type="inferred from homology"/>
<dbReference type="PATRIC" id="fig|445709.3.peg.1109"/>
<protein>
    <recommendedName>
        <fullName evidence="6">N-acetyl-gamma-glutamyl-phosphate reductase</fullName>
        <shortName evidence="6">AGPR</shortName>
        <ecNumber evidence="6">1.2.1.38</ecNumber>
    </recommendedName>
    <alternativeName>
        <fullName evidence="6">N-acetyl-glutamate semialdehyde dehydrogenase</fullName>
        <shortName evidence="6">NAGSA dehydrogenase</shortName>
    </alternativeName>
</protein>
<dbReference type="SMART" id="SM00859">
    <property type="entry name" value="Semialdhyde_dh"/>
    <property type="match status" value="1"/>
</dbReference>
<gene>
    <name evidence="6" type="primary">argC</name>
    <name evidence="9" type="ORF">ABW99_05155</name>
</gene>
<accession>A0A0G3EKX0</accession>
<keyword evidence="1 6" id="KW-0963">Cytoplasm</keyword>
<dbReference type="NCBIfam" id="TIGR01851">
    <property type="entry name" value="argC_other"/>
    <property type="match status" value="1"/>
</dbReference>
<evidence type="ECO:0000256" key="2">
    <source>
        <dbReference type="ARBA" id="ARBA00022571"/>
    </source>
</evidence>
<dbReference type="InterPro" id="IPR058924">
    <property type="entry name" value="AGPR_dimerisation_dom"/>
</dbReference>
<dbReference type="SUPFAM" id="SSF55347">
    <property type="entry name" value="Glyceraldehyde-3-phosphate dehydrogenase-like, C-terminal domain"/>
    <property type="match status" value="1"/>
</dbReference>
<dbReference type="Pfam" id="PF22698">
    <property type="entry name" value="Semialdhyde_dhC_1"/>
    <property type="match status" value="1"/>
</dbReference>
<evidence type="ECO:0000256" key="7">
    <source>
        <dbReference type="PROSITE-ProRule" id="PRU10010"/>
    </source>
</evidence>
<comment type="pathway">
    <text evidence="6">Amino-acid biosynthesis; L-arginine biosynthesis; N(2)-acetyl-L-ornithine from L-glutamate: step 3/4.</text>
</comment>
<dbReference type="GO" id="GO:0006526">
    <property type="term" value="P:L-arginine biosynthetic process"/>
    <property type="evidence" value="ECO:0007669"/>
    <property type="project" value="UniProtKB-UniRule"/>
</dbReference>
<dbReference type="PANTHER" id="PTHR32338:SF10">
    <property type="entry name" value="N-ACETYL-GAMMA-GLUTAMYL-PHOSPHATE REDUCTASE, CHLOROPLASTIC-RELATED"/>
    <property type="match status" value="1"/>
</dbReference>
<reference evidence="10" key="1">
    <citation type="submission" date="2015-06" db="EMBL/GenBank/DDBJ databases">
        <authorList>
            <person name="Lim Y.L."/>
            <person name="Ee R."/>
            <person name="Yong D."/>
            <person name="How K.Y."/>
            <person name="Yin W.F."/>
            <person name="Chan K.G."/>
        </authorList>
    </citation>
    <scope>NUCLEOTIDE SEQUENCE [LARGE SCALE GENOMIC DNA]</scope>
    <source>
        <strain evidence="10">DSM 25325</strain>
    </source>
</reference>
<dbReference type="AlphaFoldDB" id="A0A0G3EKX0"/>
<dbReference type="GO" id="GO:0005737">
    <property type="term" value="C:cytoplasm"/>
    <property type="evidence" value="ECO:0007669"/>
    <property type="project" value="UniProtKB-SubCell"/>
</dbReference>
<dbReference type="Pfam" id="PF01118">
    <property type="entry name" value="Semialdhyde_dh"/>
    <property type="match status" value="1"/>
</dbReference>
<dbReference type="CDD" id="cd23935">
    <property type="entry name" value="AGPR_2_C"/>
    <property type="match status" value="1"/>
</dbReference>
<comment type="function">
    <text evidence="6">Catalyzes the NADPH-dependent reduction of N-acetyl-5-glutamyl phosphate to yield N-acetyl-L-glutamate 5-semialdehyde.</text>
</comment>
<evidence type="ECO:0000259" key="8">
    <source>
        <dbReference type="SMART" id="SM00859"/>
    </source>
</evidence>
<keyword evidence="5 6" id="KW-0560">Oxidoreductase</keyword>
<keyword evidence="4 6" id="KW-0521">NADP</keyword>
<dbReference type="InterPro" id="IPR036291">
    <property type="entry name" value="NAD(P)-bd_dom_sf"/>
</dbReference>
<dbReference type="STRING" id="445709.ABW99_05155"/>
<dbReference type="PROSITE" id="PS01224">
    <property type="entry name" value="ARGC"/>
    <property type="match status" value="1"/>
</dbReference>
<keyword evidence="3 6" id="KW-0028">Amino-acid biosynthesis</keyword>
<comment type="catalytic activity">
    <reaction evidence="6">
        <text>N-acetyl-L-glutamate 5-semialdehyde + phosphate + NADP(+) = N-acetyl-L-glutamyl 5-phosphate + NADPH + H(+)</text>
        <dbReference type="Rhea" id="RHEA:21588"/>
        <dbReference type="ChEBI" id="CHEBI:15378"/>
        <dbReference type="ChEBI" id="CHEBI:29123"/>
        <dbReference type="ChEBI" id="CHEBI:43474"/>
        <dbReference type="ChEBI" id="CHEBI:57783"/>
        <dbReference type="ChEBI" id="CHEBI:57936"/>
        <dbReference type="ChEBI" id="CHEBI:58349"/>
        <dbReference type="EC" id="1.2.1.38"/>
    </reaction>
</comment>
<dbReference type="KEGG" id="ptx:ABW99_05155"/>
<dbReference type="OrthoDB" id="9801289at2"/>
<dbReference type="EMBL" id="CP011568">
    <property type="protein sequence ID" value="AKJ67703.1"/>
    <property type="molecule type" value="Genomic_DNA"/>
</dbReference>
<evidence type="ECO:0000256" key="6">
    <source>
        <dbReference type="HAMAP-Rule" id="MF_01110"/>
    </source>
</evidence>
<dbReference type="RefSeq" id="WP_047213402.1">
    <property type="nucleotide sequence ID" value="NZ_CP011568.3"/>
</dbReference>
<comment type="subcellular location">
    <subcellularLocation>
        <location evidence="6">Cytoplasm</location>
    </subcellularLocation>
</comment>
<name>A0A0G3EKX0_9BURK</name>
<dbReference type="EC" id="1.2.1.38" evidence="6"/>
<evidence type="ECO:0000256" key="3">
    <source>
        <dbReference type="ARBA" id="ARBA00022605"/>
    </source>
</evidence>
<dbReference type="HAMAP" id="MF_01110">
    <property type="entry name" value="ArgC_type2"/>
    <property type="match status" value="1"/>
</dbReference>
<comment type="similarity">
    <text evidence="6">Belongs to the NAGSA dehydrogenase family. Type 2 subfamily.</text>
</comment>
<feature type="active site" evidence="6 7">
    <location>
        <position position="118"/>
    </location>
</feature>
<dbReference type="Gene3D" id="3.30.360.10">
    <property type="entry name" value="Dihydrodipicolinate Reductase, domain 2"/>
    <property type="match status" value="1"/>
</dbReference>